<evidence type="ECO:0000259" key="17">
    <source>
        <dbReference type="Pfam" id="PF17956"/>
    </source>
</evidence>
<keyword evidence="19" id="KW-1185">Reference proteome</keyword>
<dbReference type="GO" id="GO:0016740">
    <property type="term" value="F:transferase activity"/>
    <property type="evidence" value="ECO:0007669"/>
    <property type="project" value="UniProtKB-KW"/>
</dbReference>
<dbReference type="InterPro" id="IPR007229">
    <property type="entry name" value="Nic_PRibTrfase-Fam"/>
</dbReference>
<protein>
    <recommendedName>
        <fullName evidence="5">nicotinate phosphoribosyltransferase</fullName>
        <ecNumber evidence="5">6.3.4.21</ecNumber>
    </recommendedName>
</protein>
<evidence type="ECO:0000256" key="8">
    <source>
        <dbReference type="ARBA" id="ARBA00022642"/>
    </source>
</evidence>
<evidence type="ECO:0000256" key="7">
    <source>
        <dbReference type="ARBA" id="ARBA00022598"/>
    </source>
</evidence>
<evidence type="ECO:0000256" key="9">
    <source>
        <dbReference type="ARBA" id="ARBA00022679"/>
    </source>
</evidence>
<evidence type="ECO:0000256" key="14">
    <source>
        <dbReference type="ARBA" id="ARBA00048668"/>
    </source>
</evidence>
<evidence type="ECO:0000313" key="18">
    <source>
        <dbReference type="EMBL" id="KAL3771680.1"/>
    </source>
</evidence>
<dbReference type="SUPFAM" id="SSF51690">
    <property type="entry name" value="Nicotinate/Quinolinate PRTase C-terminal domain-like"/>
    <property type="match status" value="1"/>
</dbReference>
<dbReference type="PANTHER" id="PTHR11098:SF1">
    <property type="entry name" value="NICOTINATE PHOSPHORIBOSYLTRANSFERASE"/>
    <property type="match status" value="1"/>
</dbReference>
<dbReference type="FunFam" id="3.20.20.70:FF:000155">
    <property type="entry name" value="Nicotinate phosphoribosyltransferase"/>
    <property type="match status" value="1"/>
</dbReference>
<name>A0ABD3N6D8_9STRA</name>
<feature type="compositionally biased region" description="Pro residues" evidence="15">
    <location>
        <begin position="9"/>
        <end position="19"/>
    </location>
</feature>
<dbReference type="PANTHER" id="PTHR11098">
    <property type="entry name" value="NICOTINATE PHOSPHORIBOSYLTRANSFERASE"/>
    <property type="match status" value="1"/>
</dbReference>
<evidence type="ECO:0000256" key="4">
    <source>
        <dbReference type="ARBA" id="ARBA00010897"/>
    </source>
</evidence>
<dbReference type="InterPro" id="IPR036068">
    <property type="entry name" value="Nicotinate_pribotase-like_C"/>
</dbReference>
<comment type="cofactor">
    <cofactor evidence="1">
        <name>Mn(2+)</name>
        <dbReference type="ChEBI" id="CHEBI:29035"/>
    </cofactor>
</comment>
<dbReference type="Pfam" id="PF17767">
    <property type="entry name" value="NAPRTase_N"/>
    <property type="match status" value="1"/>
</dbReference>
<dbReference type="GO" id="GO:0019363">
    <property type="term" value="P:pyridine nucleotide biosynthetic process"/>
    <property type="evidence" value="ECO:0007669"/>
    <property type="project" value="UniProtKB-KW"/>
</dbReference>
<feature type="domain" description="Nicotinate phosphoribosyltransferase N-terminal" evidence="16">
    <location>
        <begin position="28"/>
        <end position="157"/>
    </location>
</feature>
<gene>
    <name evidence="18" type="ORF">ACHAW5_005932</name>
</gene>
<comment type="cofactor">
    <cofactor evidence="2">
        <name>Mg(2+)</name>
        <dbReference type="ChEBI" id="CHEBI:18420"/>
    </cofactor>
</comment>
<dbReference type="InterPro" id="IPR013785">
    <property type="entry name" value="Aldolase_TIM"/>
</dbReference>
<dbReference type="InterPro" id="IPR041619">
    <property type="entry name" value="NAPRTase_C"/>
</dbReference>
<dbReference type="SUPFAM" id="SSF54675">
    <property type="entry name" value="Nicotinate/Quinolinate PRTase N-terminal domain-like"/>
    <property type="match status" value="1"/>
</dbReference>
<dbReference type="GO" id="GO:0046872">
    <property type="term" value="F:metal ion binding"/>
    <property type="evidence" value="ECO:0007669"/>
    <property type="project" value="UniProtKB-KW"/>
</dbReference>
<dbReference type="FunFam" id="3.20.140.10:FF:000018">
    <property type="entry name" value="Nicotinate phosphoribosyltransferase"/>
    <property type="match status" value="1"/>
</dbReference>
<proteinExistence type="inferred from homology"/>
<evidence type="ECO:0000256" key="1">
    <source>
        <dbReference type="ARBA" id="ARBA00001936"/>
    </source>
</evidence>
<dbReference type="AlphaFoldDB" id="A0ABD3N6D8"/>
<comment type="pathway">
    <text evidence="3">Cofactor biosynthesis; NAD(+) biosynthesis; nicotinate D-ribonucleotide from nicotinate: step 1/1.</text>
</comment>
<evidence type="ECO:0000256" key="11">
    <source>
        <dbReference type="ARBA" id="ARBA00022842"/>
    </source>
</evidence>
<feature type="domain" description="Nicotinate phosphoribosyltransferase C-terminal" evidence="17">
    <location>
        <begin position="495"/>
        <end position="597"/>
    </location>
</feature>
<dbReference type="EMBL" id="JALLAZ020001598">
    <property type="protein sequence ID" value="KAL3771680.1"/>
    <property type="molecule type" value="Genomic_DNA"/>
</dbReference>
<comment type="function">
    <text evidence="13">Catalyzes the first step in the biosynthesis of NAD from nicotinic acid, the ATP-dependent synthesis of beta-nicotinate D-ribonucleotide from nicotinate and 5-phospho-D-ribose 1-phosphate. Helps prevent cellular oxidative stress via its role in NAD biosynthesis.</text>
</comment>
<evidence type="ECO:0000256" key="12">
    <source>
        <dbReference type="ARBA" id="ARBA00023211"/>
    </source>
</evidence>
<dbReference type="Proteomes" id="UP001530315">
    <property type="component" value="Unassembled WGS sequence"/>
</dbReference>
<keyword evidence="7" id="KW-0436">Ligase</keyword>
<comment type="similarity">
    <text evidence="4">Belongs to the NAPRTase family.</text>
</comment>
<evidence type="ECO:0000256" key="13">
    <source>
        <dbReference type="ARBA" id="ARBA00023426"/>
    </source>
</evidence>
<dbReference type="EC" id="6.3.4.21" evidence="5"/>
<evidence type="ECO:0000256" key="6">
    <source>
        <dbReference type="ARBA" id="ARBA00022553"/>
    </source>
</evidence>
<evidence type="ECO:0000313" key="19">
    <source>
        <dbReference type="Proteomes" id="UP001530315"/>
    </source>
</evidence>
<keyword evidence="6" id="KW-0597">Phosphoprotein</keyword>
<accession>A0ABD3N6D8</accession>
<comment type="caution">
    <text evidence="18">The sequence shown here is derived from an EMBL/GenBank/DDBJ whole genome shotgun (WGS) entry which is preliminary data.</text>
</comment>
<organism evidence="18 19">
    <name type="scientific">Stephanodiscus triporus</name>
    <dbReference type="NCBI Taxonomy" id="2934178"/>
    <lineage>
        <taxon>Eukaryota</taxon>
        <taxon>Sar</taxon>
        <taxon>Stramenopiles</taxon>
        <taxon>Ochrophyta</taxon>
        <taxon>Bacillariophyta</taxon>
        <taxon>Coscinodiscophyceae</taxon>
        <taxon>Thalassiosirophycidae</taxon>
        <taxon>Stephanodiscales</taxon>
        <taxon>Stephanodiscaceae</taxon>
        <taxon>Stephanodiscus</taxon>
    </lineage>
</organism>
<reference evidence="18 19" key="1">
    <citation type="submission" date="2024-10" db="EMBL/GenBank/DDBJ databases">
        <title>Updated reference genomes for cyclostephanoid diatoms.</title>
        <authorList>
            <person name="Roberts W.R."/>
            <person name="Alverson A.J."/>
        </authorList>
    </citation>
    <scope>NUCLEOTIDE SEQUENCE [LARGE SCALE GENOMIC DNA]</scope>
    <source>
        <strain evidence="18 19">AJA276-08</strain>
    </source>
</reference>
<evidence type="ECO:0000259" key="16">
    <source>
        <dbReference type="Pfam" id="PF17767"/>
    </source>
</evidence>
<feature type="region of interest" description="Disordered" evidence="15">
    <location>
        <begin position="180"/>
        <end position="224"/>
    </location>
</feature>
<keyword evidence="8" id="KW-0662">Pyridine nucleotide biosynthesis</keyword>
<keyword evidence="10" id="KW-0479">Metal-binding</keyword>
<dbReference type="Pfam" id="PF17956">
    <property type="entry name" value="NAPRTase_C"/>
    <property type="match status" value="1"/>
</dbReference>
<evidence type="ECO:0000256" key="5">
    <source>
        <dbReference type="ARBA" id="ARBA00013236"/>
    </source>
</evidence>
<sequence length="651" mass="72562">MAEDDDGATPPPPPSPFPKPTNNLVTPLLTDLYQITMAYAYWKTNQHRRIAHFELFFRKNPFGGSYTLFAGLDEVLRFLSNFRFAPDDIAYLRNTAQLAHCEPAFFDEYLSRLDCSEVIVHAMKEGSMAFPRVPLLTVTAPLGIGNLVETTLLTLVNYPSLVATNACRMVVAARGQFWEENAGASPPRPPPSPPRSRDSPGERRRDPTTRRKKSVQLAEGGPADFTRRRPMCVEFGLRRSQGPDGGFSASKYSHVGGFHATSNVLAGKILDLPIAGTHAHSFVQSYTSLDLADGLTVRRLGKKKDEGDDEDNDDDDDDDMVHLLPLALKYREETGWHDTNEGELAAFVGYACSFPNGFLCLIDTYDTLQSGLRNFVLVALALDDLGYTPRGIRLDSGDLSYLSLECEHVFHEMADRFDRSFFLDLDIVASNDINENILHSLNKQGHAITMFGIGTNLVTCQSQPALGCVYKLVEIDGKPRMKLSNDIEKVLIPGRKVVYRIFGEAGWPLLDLLVGVDEVDQPTAGKRTLCLHPFMEQKRVAVVPKRVVKLHSLVFDGKNGVVPGQLCPLGETRQYVNDQVNHTRPDLLRYVNPGEYKRGGRQQVTYDAVTMRCNATTQQSNKVGVTRCVRGCDTTTRRGETKQRDDLMMTR</sequence>
<dbReference type="Gene3D" id="3.20.20.70">
    <property type="entry name" value="Aldolase class I"/>
    <property type="match status" value="1"/>
</dbReference>
<dbReference type="InterPro" id="IPR040727">
    <property type="entry name" value="NAPRTase_N"/>
</dbReference>
<dbReference type="CDD" id="cd01570">
    <property type="entry name" value="NAPRTase_A"/>
    <property type="match status" value="1"/>
</dbReference>
<keyword evidence="12" id="KW-0464">Manganese</keyword>
<dbReference type="GO" id="GO:0004516">
    <property type="term" value="F:nicotinate phosphoribosyltransferase activity"/>
    <property type="evidence" value="ECO:0007669"/>
    <property type="project" value="UniProtKB-EC"/>
</dbReference>
<dbReference type="Gene3D" id="3.20.140.10">
    <property type="entry name" value="nicotinate phosphoribosyltransferase"/>
    <property type="match status" value="2"/>
</dbReference>
<keyword evidence="11" id="KW-0460">Magnesium</keyword>
<keyword evidence="9" id="KW-0808">Transferase</keyword>
<feature type="region of interest" description="Disordered" evidence="15">
    <location>
        <begin position="1"/>
        <end position="22"/>
    </location>
</feature>
<evidence type="ECO:0000256" key="10">
    <source>
        <dbReference type="ARBA" id="ARBA00022723"/>
    </source>
</evidence>
<evidence type="ECO:0000256" key="2">
    <source>
        <dbReference type="ARBA" id="ARBA00001946"/>
    </source>
</evidence>
<feature type="compositionally biased region" description="Basic and acidic residues" evidence="15">
    <location>
        <begin position="195"/>
        <end position="209"/>
    </location>
</feature>
<evidence type="ECO:0000256" key="3">
    <source>
        <dbReference type="ARBA" id="ARBA00004952"/>
    </source>
</evidence>
<evidence type="ECO:0000256" key="15">
    <source>
        <dbReference type="SAM" id="MobiDB-lite"/>
    </source>
</evidence>
<comment type="catalytic activity">
    <reaction evidence="14">
        <text>5-phospho-alpha-D-ribose 1-diphosphate + nicotinate + ATP + H2O = nicotinate beta-D-ribonucleotide + ADP + phosphate + diphosphate</text>
        <dbReference type="Rhea" id="RHEA:36163"/>
        <dbReference type="ChEBI" id="CHEBI:15377"/>
        <dbReference type="ChEBI" id="CHEBI:30616"/>
        <dbReference type="ChEBI" id="CHEBI:32544"/>
        <dbReference type="ChEBI" id="CHEBI:33019"/>
        <dbReference type="ChEBI" id="CHEBI:43474"/>
        <dbReference type="ChEBI" id="CHEBI:57502"/>
        <dbReference type="ChEBI" id="CHEBI:58017"/>
        <dbReference type="ChEBI" id="CHEBI:456216"/>
        <dbReference type="EC" id="6.3.4.21"/>
    </reaction>
</comment>